<keyword evidence="5" id="KW-1185">Reference proteome</keyword>
<dbReference type="InterPro" id="IPR005511">
    <property type="entry name" value="SMP-30"/>
</dbReference>
<dbReference type="SUPFAM" id="SSF63829">
    <property type="entry name" value="Calcium-dependent phosphotriesterase"/>
    <property type="match status" value="1"/>
</dbReference>
<comment type="cofactor">
    <cofactor evidence="2">
        <name>Zn(2+)</name>
        <dbReference type="ChEBI" id="CHEBI:29105"/>
    </cofactor>
    <text evidence="2">Binds 1 divalent metal cation per subunit.</text>
</comment>
<dbReference type="PRINTS" id="PR01790">
    <property type="entry name" value="SMP30FAMILY"/>
</dbReference>
<evidence type="ECO:0000256" key="1">
    <source>
        <dbReference type="PIRSR" id="PIRSR605511-1"/>
    </source>
</evidence>
<evidence type="ECO:0000256" key="2">
    <source>
        <dbReference type="PIRSR" id="PIRSR605511-2"/>
    </source>
</evidence>
<feature type="binding site" evidence="2">
    <location>
        <position position="226"/>
    </location>
    <ligand>
        <name>a divalent metal cation</name>
        <dbReference type="ChEBI" id="CHEBI:60240"/>
    </ligand>
</feature>
<dbReference type="InterPro" id="IPR013658">
    <property type="entry name" value="SGL"/>
</dbReference>
<protein>
    <submittedName>
        <fullName evidence="4">Gluconolactonase</fullName>
    </submittedName>
</protein>
<proteinExistence type="predicted"/>
<dbReference type="EMBL" id="FQXE01000006">
    <property type="protein sequence ID" value="SHH96516.1"/>
    <property type="molecule type" value="Genomic_DNA"/>
</dbReference>
<feature type="active site" description="Proton donor/acceptor" evidence="1">
    <location>
        <position position="226"/>
    </location>
</feature>
<dbReference type="PANTHER" id="PTHR47572:SF5">
    <property type="entry name" value="BLR2277 PROTEIN"/>
    <property type="match status" value="1"/>
</dbReference>
<accession>A0A1M5X9R4</accession>
<dbReference type="Proteomes" id="UP000184226">
    <property type="component" value="Unassembled WGS sequence"/>
</dbReference>
<dbReference type="AlphaFoldDB" id="A0A1M5X9R4"/>
<keyword evidence="2" id="KW-0479">Metal-binding</keyword>
<dbReference type="OrthoDB" id="502821at2"/>
<organism evidence="4 5">
    <name type="scientific">Pollutimonas bauzanensis</name>
    <dbReference type="NCBI Taxonomy" id="658167"/>
    <lineage>
        <taxon>Bacteria</taxon>
        <taxon>Pseudomonadati</taxon>
        <taxon>Pseudomonadota</taxon>
        <taxon>Betaproteobacteria</taxon>
        <taxon>Burkholderiales</taxon>
        <taxon>Alcaligenaceae</taxon>
        <taxon>Pollutimonas</taxon>
    </lineage>
</organism>
<evidence type="ECO:0000313" key="5">
    <source>
        <dbReference type="Proteomes" id="UP000184226"/>
    </source>
</evidence>
<keyword evidence="2" id="KW-0862">Zinc</keyword>
<dbReference type="GO" id="GO:0046872">
    <property type="term" value="F:metal ion binding"/>
    <property type="evidence" value="ECO:0007669"/>
    <property type="project" value="UniProtKB-KW"/>
</dbReference>
<dbReference type="STRING" id="658167.SAMN04488135_106246"/>
<dbReference type="RefSeq" id="WP_073103751.1">
    <property type="nucleotide sequence ID" value="NZ_FQXE01000006.1"/>
</dbReference>
<dbReference type="Gene3D" id="2.120.10.30">
    <property type="entry name" value="TolB, C-terminal domain"/>
    <property type="match status" value="1"/>
</dbReference>
<gene>
    <name evidence="4" type="ORF">SAMN04488135_106246</name>
</gene>
<feature type="domain" description="SMP-30/Gluconolactonase/LRE-like region" evidence="3">
    <location>
        <begin position="14"/>
        <end position="284"/>
    </location>
</feature>
<dbReference type="Pfam" id="PF08450">
    <property type="entry name" value="SGL"/>
    <property type="match status" value="1"/>
</dbReference>
<dbReference type="PANTHER" id="PTHR47572">
    <property type="entry name" value="LIPOPROTEIN-RELATED"/>
    <property type="match status" value="1"/>
</dbReference>
<feature type="binding site" evidence="2">
    <location>
        <position position="170"/>
    </location>
    <ligand>
        <name>a divalent metal cation</name>
        <dbReference type="ChEBI" id="CHEBI:60240"/>
    </ligand>
</feature>
<name>A0A1M5X9R4_9BURK</name>
<dbReference type="InterPro" id="IPR051262">
    <property type="entry name" value="SMP-30/CGR1_Lactonase"/>
</dbReference>
<feature type="binding site" evidence="2">
    <location>
        <position position="121"/>
    </location>
    <ligand>
        <name>substrate</name>
    </ligand>
</feature>
<evidence type="ECO:0000259" key="3">
    <source>
        <dbReference type="Pfam" id="PF08450"/>
    </source>
</evidence>
<dbReference type="InterPro" id="IPR011042">
    <property type="entry name" value="6-blade_b-propeller_TolB-like"/>
</dbReference>
<evidence type="ECO:0000313" key="4">
    <source>
        <dbReference type="EMBL" id="SHH96516.1"/>
    </source>
</evidence>
<reference evidence="4 5" key="1">
    <citation type="submission" date="2016-11" db="EMBL/GenBank/DDBJ databases">
        <authorList>
            <person name="Jaros S."/>
            <person name="Januszkiewicz K."/>
            <person name="Wedrychowicz H."/>
        </authorList>
    </citation>
    <scope>NUCLEOTIDE SEQUENCE [LARGE SCALE GENOMIC DNA]</scope>
    <source>
        <strain evidence="4 5">CGMCC 1.10190</strain>
    </source>
</reference>
<sequence length="305" mass="32428">MEKQIKVMATGLQFPEGPVAMKDGSVLVSEIRAGRVTRVAADGTLTTVSTCKGGPNGLAIGPDDALYVCNNGGNSYLPDHFAAMGPAQDYAGGSIQRISIETGTAETLYTHCGEHRLSAPNDLVFDQYGGMYFSDFGKKHARYRDHGAIYYAHPDGSGIVEVAYQVAAANGIGLSPAGDVLYVTETETSRLWAFDIAEPGRINKQPAPSPHGGRLICGLPGYQRLDSMAIDEEGNVCIGTLITGLVTVISPDGRVIRKVEMPDTHVTNICFGGPDMKTAFITLASSGKLVAMPWWEAGLKLNFNA</sequence>